<sequence length="145" mass="15812">MKAEKTTKPKKPTDWRKRFSAAKEPHVVMLSSPFAGVPSGAMMLISSPGEIARYVAAIPAGETRTIARLRSDLARRAKADAMCPVTTSIYLRVVAEVALDELEAGKPMDEVVPFWRVIEPKDKLAAKLSCGPERLEHLRALEAGG</sequence>
<dbReference type="RefSeq" id="WP_138288225.1">
    <property type="nucleotide sequence ID" value="NZ_CP058350.1"/>
</dbReference>
<gene>
    <name evidence="1" type="ORF">FE840_010040</name>
</gene>
<evidence type="ECO:0000313" key="2">
    <source>
        <dbReference type="Proteomes" id="UP000308530"/>
    </source>
</evidence>
<keyword evidence="2" id="KW-1185">Reference proteome</keyword>
<name>A0ABX6QN10_9HYPH</name>
<dbReference type="Proteomes" id="UP000308530">
    <property type="component" value="Chromosome"/>
</dbReference>
<dbReference type="EMBL" id="CP058350">
    <property type="protein sequence ID" value="QLF69852.1"/>
    <property type="molecule type" value="Genomic_DNA"/>
</dbReference>
<organism evidence="1 2">
    <name type="scientific">Peteryoungia desertarenae</name>
    <dbReference type="NCBI Taxonomy" id="1813451"/>
    <lineage>
        <taxon>Bacteria</taxon>
        <taxon>Pseudomonadati</taxon>
        <taxon>Pseudomonadota</taxon>
        <taxon>Alphaproteobacteria</taxon>
        <taxon>Hyphomicrobiales</taxon>
        <taxon>Rhizobiaceae</taxon>
        <taxon>Peteryoungia</taxon>
    </lineage>
</organism>
<reference evidence="1 2" key="1">
    <citation type="submission" date="2020-06" db="EMBL/GenBank/DDBJ databases">
        <title>Genome sequence of Rhizobium sp strain ADMK78.</title>
        <authorList>
            <person name="Rahi P."/>
        </authorList>
    </citation>
    <scope>NUCLEOTIDE SEQUENCE [LARGE SCALE GENOMIC DNA]</scope>
    <source>
        <strain evidence="1 2">ADMK78</strain>
    </source>
</reference>
<protein>
    <submittedName>
        <fullName evidence="1">Uncharacterized protein</fullName>
    </submittedName>
</protein>
<proteinExistence type="predicted"/>
<accession>A0ABX6QN10</accession>
<evidence type="ECO:0000313" key="1">
    <source>
        <dbReference type="EMBL" id="QLF69852.1"/>
    </source>
</evidence>